<dbReference type="Proteomes" id="UP000230750">
    <property type="component" value="Unassembled WGS sequence"/>
</dbReference>
<protein>
    <submittedName>
        <fullName evidence="2">Uncharacterized protein</fullName>
    </submittedName>
</protein>
<proteinExistence type="predicted"/>
<keyword evidence="1" id="KW-1133">Transmembrane helix</keyword>
<accession>A0A2G8JLQ3</accession>
<sequence length="213" mass="23764">MRARGRSLGGHVPPTFSKIANVPYWQVSSDYEGSFCQLSSQRPTKPPLTPTADPSSLQNTFPAWTLALIGIAGILAVGLCACCCCLVLLGAKRQENVPRGGVYLNSDTGKSPRRSVPVRNRLVTRGRVPYYNAPWDINDDLPDDRTMLANRDEKRLQAFSDILRHADYLNNRMKSHAEDRDREVIRNPNVEQRSQEFSRPLVVDGTEAALLSQ</sequence>
<keyword evidence="1" id="KW-0812">Transmembrane</keyword>
<dbReference type="EMBL" id="MRZV01001637">
    <property type="protein sequence ID" value="PIK36663.1"/>
    <property type="molecule type" value="Genomic_DNA"/>
</dbReference>
<gene>
    <name evidence="2" type="ORF">BSL78_26498</name>
</gene>
<keyword evidence="3" id="KW-1185">Reference proteome</keyword>
<reference evidence="2 3" key="1">
    <citation type="journal article" date="2017" name="PLoS Biol.">
        <title>The sea cucumber genome provides insights into morphological evolution and visceral regeneration.</title>
        <authorList>
            <person name="Zhang X."/>
            <person name="Sun L."/>
            <person name="Yuan J."/>
            <person name="Sun Y."/>
            <person name="Gao Y."/>
            <person name="Zhang L."/>
            <person name="Li S."/>
            <person name="Dai H."/>
            <person name="Hamel J.F."/>
            <person name="Liu C."/>
            <person name="Yu Y."/>
            <person name="Liu S."/>
            <person name="Lin W."/>
            <person name="Guo K."/>
            <person name="Jin S."/>
            <person name="Xu P."/>
            <person name="Storey K.B."/>
            <person name="Huan P."/>
            <person name="Zhang T."/>
            <person name="Zhou Y."/>
            <person name="Zhang J."/>
            <person name="Lin C."/>
            <person name="Li X."/>
            <person name="Xing L."/>
            <person name="Huo D."/>
            <person name="Sun M."/>
            <person name="Wang L."/>
            <person name="Mercier A."/>
            <person name="Li F."/>
            <person name="Yang H."/>
            <person name="Xiang J."/>
        </authorList>
    </citation>
    <scope>NUCLEOTIDE SEQUENCE [LARGE SCALE GENOMIC DNA]</scope>
    <source>
        <strain evidence="2">Shaxun</strain>
        <tissue evidence="2">Muscle</tissue>
    </source>
</reference>
<comment type="caution">
    <text evidence="2">The sequence shown here is derived from an EMBL/GenBank/DDBJ whole genome shotgun (WGS) entry which is preliminary data.</text>
</comment>
<keyword evidence="1" id="KW-0472">Membrane</keyword>
<feature type="transmembrane region" description="Helical" evidence="1">
    <location>
        <begin position="63"/>
        <end position="89"/>
    </location>
</feature>
<name>A0A2G8JLQ3_STIJA</name>
<evidence type="ECO:0000256" key="1">
    <source>
        <dbReference type="SAM" id="Phobius"/>
    </source>
</evidence>
<dbReference type="AlphaFoldDB" id="A0A2G8JLQ3"/>
<evidence type="ECO:0000313" key="2">
    <source>
        <dbReference type="EMBL" id="PIK36663.1"/>
    </source>
</evidence>
<evidence type="ECO:0000313" key="3">
    <source>
        <dbReference type="Proteomes" id="UP000230750"/>
    </source>
</evidence>
<organism evidence="2 3">
    <name type="scientific">Stichopus japonicus</name>
    <name type="common">Sea cucumber</name>
    <dbReference type="NCBI Taxonomy" id="307972"/>
    <lineage>
        <taxon>Eukaryota</taxon>
        <taxon>Metazoa</taxon>
        <taxon>Echinodermata</taxon>
        <taxon>Eleutherozoa</taxon>
        <taxon>Echinozoa</taxon>
        <taxon>Holothuroidea</taxon>
        <taxon>Aspidochirotacea</taxon>
        <taxon>Aspidochirotida</taxon>
        <taxon>Stichopodidae</taxon>
        <taxon>Apostichopus</taxon>
    </lineage>
</organism>